<dbReference type="EMBL" id="LNTC01000012">
    <property type="protein sequence ID" value="OQR42060.1"/>
    <property type="molecule type" value="Genomic_DNA"/>
</dbReference>
<dbReference type="Proteomes" id="UP000192599">
    <property type="component" value="Unassembled WGS sequence"/>
</dbReference>
<reference evidence="1 2" key="1">
    <citation type="submission" date="2017-04" db="EMBL/GenBank/DDBJ databases">
        <title>Accumulation and expression of multiple antibiotic resistance genes in Arcobacter cryaerophilus that thrives in sewage.</title>
        <authorList>
            <person name="Millar J.A."/>
            <person name="Raghavan R."/>
        </authorList>
    </citation>
    <scope>NUCLEOTIDE SEQUENCE [LARGE SCALE GENOMIC DNA]</scope>
    <source>
        <strain evidence="1 2">AZT-1</strain>
    </source>
</reference>
<gene>
    <name evidence="1" type="ORF">AS859_01980</name>
</gene>
<protein>
    <recommendedName>
        <fullName evidence="3">Stringent starvation protein B</fullName>
    </recommendedName>
</protein>
<comment type="caution">
    <text evidence="1">The sequence shown here is derived from an EMBL/GenBank/DDBJ whole genome shotgun (WGS) entry which is preliminary data.</text>
</comment>
<name>A0A1V9VDE8_9BACT</name>
<evidence type="ECO:0000313" key="2">
    <source>
        <dbReference type="Proteomes" id="UP000192599"/>
    </source>
</evidence>
<dbReference type="AlphaFoldDB" id="A0A1V9VDE8"/>
<evidence type="ECO:0000313" key="1">
    <source>
        <dbReference type="EMBL" id="OQR42060.1"/>
    </source>
</evidence>
<proteinExistence type="predicted"/>
<accession>A0A1V9VDE8</accession>
<sequence length="144" mass="16481">MPQNITENLEFQELIQNHCKEQLNFFISKGIDFSIVANISNITFNPELPNSIKDNLSKFSLFTLTGYTFQSAHIKEECLYFEAGFGKDNFGSLVQIPFSSIFQIIKNDNIVFINISATLENINQNPKNKSMNIFKNNPNNSKFN</sequence>
<organism evidence="1 2">
    <name type="scientific">Aliarcobacter cryaerophilus</name>
    <dbReference type="NCBI Taxonomy" id="28198"/>
    <lineage>
        <taxon>Bacteria</taxon>
        <taxon>Pseudomonadati</taxon>
        <taxon>Campylobacterota</taxon>
        <taxon>Epsilonproteobacteria</taxon>
        <taxon>Campylobacterales</taxon>
        <taxon>Arcobacteraceae</taxon>
        <taxon>Aliarcobacter</taxon>
    </lineage>
</organism>
<evidence type="ECO:0008006" key="3">
    <source>
        <dbReference type="Google" id="ProtNLM"/>
    </source>
</evidence>